<reference evidence="2 3" key="1">
    <citation type="submission" date="2020-07" db="EMBL/GenBank/DDBJ databases">
        <title>Sequencing the genomes of 1000 actinobacteria strains.</title>
        <authorList>
            <person name="Klenk H.-P."/>
        </authorList>
    </citation>
    <scope>NUCLEOTIDE SEQUENCE [LARGE SCALE GENOMIC DNA]</scope>
    <source>
        <strain evidence="2 3">DSM 19087</strain>
    </source>
</reference>
<proteinExistence type="predicted"/>
<dbReference type="RefSeq" id="WP_179426128.1">
    <property type="nucleotide sequence ID" value="NZ_BAAAMP010000002.1"/>
</dbReference>
<evidence type="ECO:0000313" key="2">
    <source>
        <dbReference type="EMBL" id="NYI38958.1"/>
    </source>
</evidence>
<dbReference type="Proteomes" id="UP000659061">
    <property type="component" value="Unassembled WGS sequence"/>
</dbReference>
<dbReference type="AlphaFoldDB" id="A0A8I0KN45"/>
<evidence type="ECO:0000313" key="4">
    <source>
        <dbReference type="Proteomes" id="UP000659061"/>
    </source>
</evidence>
<reference evidence="1" key="2">
    <citation type="submission" date="2020-09" db="EMBL/GenBank/DDBJ databases">
        <title>Novel species in genus Aeromicrobium.</title>
        <authorList>
            <person name="Zhang G."/>
        </authorList>
    </citation>
    <scope>NUCLEOTIDE SEQUENCE</scope>
    <source>
        <strain evidence="1">SSW1-57</strain>
    </source>
</reference>
<evidence type="ECO:0000313" key="3">
    <source>
        <dbReference type="Proteomes" id="UP000587211"/>
    </source>
</evidence>
<sequence>MSTRLRWSIAIAFVVLLVGGYAAWVGASAWQASKVSITAAELVECKDPRSIVPLPEGIEDPIDHTGPLRAISVDRRLDCVLRTMVVSDAAVPVAVEFLEWPYMGPATGMGVRAEWAVGGGPGLVKDADSFSASTSIDGVFDMDGFGELYDDERTPFTIRALFNASCNGAGMSSVSDSPRATIRVLGRSHEIAATGAGIGLVHSGPIDCDEDLGDS</sequence>
<keyword evidence="3" id="KW-1185">Reference proteome</keyword>
<protein>
    <submittedName>
        <fullName evidence="1">Uncharacterized protein</fullName>
    </submittedName>
</protein>
<gene>
    <name evidence="2" type="ORF">BJ975_002333</name>
    <name evidence="1" type="ORF">IDH50_16525</name>
</gene>
<evidence type="ECO:0000313" key="1">
    <source>
        <dbReference type="EMBL" id="MBD1271853.1"/>
    </source>
</evidence>
<dbReference type="Proteomes" id="UP000587211">
    <property type="component" value="Unassembled WGS sequence"/>
</dbReference>
<dbReference type="EMBL" id="JACBZN010000001">
    <property type="protein sequence ID" value="NYI38958.1"/>
    <property type="molecule type" value="Genomic_DNA"/>
</dbReference>
<comment type="caution">
    <text evidence="1">The sequence shown here is derived from an EMBL/GenBank/DDBJ whole genome shotgun (WGS) entry which is preliminary data.</text>
</comment>
<name>A0A8I0KN45_9ACTN</name>
<organism evidence="1 4">
    <name type="scientific">Aeromicrobium tamlense</name>
    <dbReference type="NCBI Taxonomy" id="375541"/>
    <lineage>
        <taxon>Bacteria</taxon>
        <taxon>Bacillati</taxon>
        <taxon>Actinomycetota</taxon>
        <taxon>Actinomycetes</taxon>
        <taxon>Propionibacteriales</taxon>
        <taxon>Nocardioidaceae</taxon>
        <taxon>Aeromicrobium</taxon>
    </lineage>
</organism>
<dbReference type="EMBL" id="JACWMT010000004">
    <property type="protein sequence ID" value="MBD1271853.1"/>
    <property type="molecule type" value="Genomic_DNA"/>
</dbReference>
<accession>A0A8I0KN45</accession>